<evidence type="ECO:0000259" key="5">
    <source>
        <dbReference type="Pfam" id="PF18085"/>
    </source>
</evidence>
<comment type="caution">
    <text evidence="6">The sequence shown here is derived from an EMBL/GenBank/DDBJ whole genome shotgun (WGS) entry which is preliminary data.</text>
</comment>
<dbReference type="Pfam" id="PF18085">
    <property type="entry name" value="Mak_N_cap"/>
    <property type="match status" value="1"/>
</dbReference>
<evidence type="ECO:0000256" key="1">
    <source>
        <dbReference type="ARBA" id="ARBA00022679"/>
    </source>
</evidence>
<evidence type="ECO:0000256" key="2">
    <source>
        <dbReference type="ARBA" id="ARBA00022741"/>
    </source>
</evidence>
<dbReference type="NCBIfam" id="NF047744">
    <property type="entry name" value="CG0192_rel"/>
    <property type="match status" value="1"/>
</dbReference>
<evidence type="ECO:0000256" key="3">
    <source>
        <dbReference type="ARBA" id="ARBA00022777"/>
    </source>
</evidence>
<reference evidence="6" key="1">
    <citation type="submission" date="2020-11" db="EMBL/GenBank/DDBJ databases">
        <title>Nocardioides sp. nov., isolated from Soil of Cynanchum wilfordii Hemsley rhizosphere.</title>
        <authorList>
            <person name="Lee J.-S."/>
            <person name="Suh M.K."/>
            <person name="Kim J.-S."/>
        </authorList>
    </citation>
    <scope>NUCLEOTIDE SEQUENCE</scope>
    <source>
        <strain evidence="6">KCTC 19275</strain>
    </source>
</reference>
<dbReference type="GO" id="GO:0016301">
    <property type="term" value="F:kinase activity"/>
    <property type="evidence" value="ECO:0007669"/>
    <property type="project" value="UniProtKB-KW"/>
</dbReference>
<protein>
    <recommendedName>
        <fullName evidence="5">Maltokinase N-terminal cap domain-containing protein</fullName>
    </recommendedName>
</protein>
<dbReference type="InterPro" id="IPR040999">
    <property type="entry name" value="Mak_N_cap"/>
</dbReference>
<dbReference type="GO" id="GO:0005524">
    <property type="term" value="F:ATP binding"/>
    <property type="evidence" value="ECO:0007669"/>
    <property type="project" value="UniProtKB-KW"/>
</dbReference>
<keyword evidence="4" id="KW-0067">ATP-binding</keyword>
<feature type="domain" description="Maltokinase N-terminal cap" evidence="5">
    <location>
        <begin position="20"/>
        <end position="101"/>
    </location>
</feature>
<dbReference type="AlphaFoldDB" id="A0A930VAM4"/>
<evidence type="ECO:0000313" key="6">
    <source>
        <dbReference type="EMBL" id="MBF4762076.1"/>
    </source>
</evidence>
<dbReference type="RefSeq" id="WP_194705231.1">
    <property type="nucleotide sequence ID" value="NZ_JADKPN010000001.1"/>
</dbReference>
<keyword evidence="3" id="KW-0418">Kinase</keyword>
<keyword evidence="7" id="KW-1185">Reference proteome</keyword>
<dbReference type="EMBL" id="JADKPN010000001">
    <property type="protein sequence ID" value="MBF4762076.1"/>
    <property type="molecule type" value="Genomic_DNA"/>
</dbReference>
<evidence type="ECO:0000313" key="7">
    <source>
        <dbReference type="Proteomes" id="UP000640489"/>
    </source>
</evidence>
<keyword evidence="2" id="KW-0547">Nucleotide-binding</keyword>
<accession>A0A930VAM4</accession>
<keyword evidence="1" id="KW-0808">Transferase</keyword>
<gene>
    <name evidence="6" type="ORF">ISU07_02970</name>
</gene>
<dbReference type="Proteomes" id="UP000640489">
    <property type="component" value="Unassembled WGS sequence"/>
</dbReference>
<organism evidence="6 7">
    <name type="scientific">Nocardioides islandensis</name>
    <dbReference type="NCBI Taxonomy" id="433663"/>
    <lineage>
        <taxon>Bacteria</taxon>
        <taxon>Bacillati</taxon>
        <taxon>Actinomycetota</taxon>
        <taxon>Actinomycetes</taxon>
        <taxon>Propionibacteriales</taxon>
        <taxon>Nocardioidaceae</taxon>
        <taxon>Nocardioides</taxon>
    </lineage>
</organism>
<name>A0A930VAM4_9ACTN</name>
<proteinExistence type="predicted"/>
<sequence>MAILHDATITPGKRDLMKGWLPSRPWFDGDLERKPVGSFRFDDPAGEVGIEFFLLGGTDGPTLLVPMTYRGAPLEGAEEHLIDTTDHSVLGKRWVYDACGDPVGVSALLTAITTGGHEAALEMEQDGEIVTFDPTCRVVGSGTAAAGVSVDAVTVVDHGDPTVVRAGDHELVVARVLGPGVTGRETLTATWGGGGPVVVAAID</sequence>
<evidence type="ECO:0000256" key="4">
    <source>
        <dbReference type="ARBA" id="ARBA00022840"/>
    </source>
</evidence>